<dbReference type="GeneID" id="98124501"/>
<accession>A0ABR4DE83</accession>
<organism evidence="2 3">
    <name type="scientific">Remersonia thermophila</name>
    <dbReference type="NCBI Taxonomy" id="72144"/>
    <lineage>
        <taxon>Eukaryota</taxon>
        <taxon>Fungi</taxon>
        <taxon>Dikarya</taxon>
        <taxon>Ascomycota</taxon>
        <taxon>Pezizomycotina</taxon>
        <taxon>Sordariomycetes</taxon>
        <taxon>Sordariomycetidae</taxon>
        <taxon>Sordariales</taxon>
        <taxon>Sordariales incertae sedis</taxon>
        <taxon>Remersonia</taxon>
    </lineage>
</organism>
<feature type="region of interest" description="Disordered" evidence="1">
    <location>
        <begin position="61"/>
        <end position="80"/>
    </location>
</feature>
<evidence type="ECO:0000256" key="1">
    <source>
        <dbReference type="SAM" id="MobiDB-lite"/>
    </source>
</evidence>
<comment type="caution">
    <text evidence="2">The sequence shown here is derived from an EMBL/GenBank/DDBJ whole genome shotgun (WGS) entry which is preliminary data.</text>
</comment>
<reference evidence="2 3" key="1">
    <citation type="journal article" date="2024" name="Commun. Biol.">
        <title>Comparative genomic analysis of thermophilic fungi reveals convergent evolutionary adaptations and gene losses.</title>
        <authorList>
            <person name="Steindorff A.S."/>
            <person name="Aguilar-Pontes M.V."/>
            <person name="Robinson A.J."/>
            <person name="Andreopoulos B."/>
            <person name="LaButti K."/>
            <person name="Kuo A."/>
            <person name="Mondo S."/>
            <person name="Riley R."/>
            <person name="Otillar R."/>
            <person name="Haridas S."/>
            <person name="Lipzen A."/>
            <person name="Grimwood J."/>
            <person name="Schmutz J."/>
            <person name="Clum A."/>
            <person name="Reid I.D."/>
            <person name="Moisan M.C."/>
            <person name="Butler G."/>
            <person name="Nguyen T.T.M."/>
            <person name="Dewar K."/>
            <person name="Conant G."/>
            <person name="Drula E."/>
            <person name="Henrissat B."/>
            <person name="Hansel C."/>
            <person name="Singer S."/>
            <person name="Hutchinson M.I."/>
            <person name="de Vries R.P."/>
            <person name="Natvig D.O."/>
            <person name="Powell A.J."/>
            <person name="Tsang A."/>
            <person name="Grigoriev I.V."/>
        </authorList>
    </citation>
    <scope>NUCLEOTIDE SEQUENCE [LARGE SCALE GENOMIC DNA]</scope>
    <source>
        <strain evidence="2 3">ATCC 22073</strain>
    </source>
</reference>
<sequence length="198" mass="21177">MRTARASLGSERPEERSRGRMRGERGPETGRGAGNNTRPGMETGPATTDGTCRNYARTLGVEKEREGSEAHSHNDGGILRNARYGMSTIGDDKCRRDESDQLWSDSVSNLATATAGNDPHLNGNTLPPAKAPRRQGARFSNVLCGSKPGSGAHSSTAKESEASWFRREVTTACVLQGIGALGLCDETLHGLWLEAIPN</sequence>
<proteinExistence type="predicted"/>
<dbReference type="EMBL" id="JAZGUE010000003">
    <property type="protein sequence ID" value="KAL2268629.1"/>
    <property type="molecule type" value="Genomic_DNA"/>
</dbReference>
<dbReference type="Proteomes" id="UP001600064">
    <property type="component" value="Unassembled WGS sequence"/>
</dbReference>
<protein>
    <submittedName>
        <fullName evidence="2">Uncharacterized protein</fullName>
    </submittedName>
</protein>
<evidence type="ECO:0000313" key="3">
    <source>
        <dbReference type="Proteomes" id="UP001600064"/>
    </source>
</evidence>
<gene>
    <name evidence="2" type="ORF">VTJ83DRAFT_3475</name>
</gene>
<dbReference type="RefSeq" id="XP_070867353.1">
    <property type="nucleotide sequence ID" value="XM_071009857.1"/>
</dbReference>
<evidence type="ECO:0000313" key="2">
    <source>
        <dbReference type="EMBL" id="KAL2268629.1"/>
    </source>
</evidence>
<feature type="compositionally biased region" description="Basic and acidic residues" evidence="1">
    <location>
        <begin position="11"/>
        <end position="28"/>
    </location>
</feature>
<name>A0ABR4DE83_9PEZI</name>
<keyword evidence="3" id="KW-1185">Reference proteome</keyword>
<feature type="region of interest" description="Disordered" evidence="1">
    <location>
        <begin position="1"/>
        <end position="53"/>
    </location>
</feature>
<feature type="compositionally biased region" description="Basic and acidic residues" evidence="1">
    <location>
        <begin position="61"/>
        <end position="74"/>
    </location>
</feature>